<dbReference type="GO" id="GO:0007131">
    <property type="term" value="P:reciprocal meiotic recombination"/>
    <property type="evidence" value="ECO:0007669"/>
    <property type="project" value="TreeGrafter"/>
</dbReference>
<reference evidence="2" key="2">
    <citation type="submission" date="2025-09" db="UniProtKB">
        <authorList>
            <consortium name="Ensembl"/>
        </authorList>
    </citation>
    <scope>IDENTIFICATION</scope>
</reference>
<evidence type="ECO:0000313" key="3">
    <source>
        <dbReference type="Proteomes" id="UP000261420"/>
    </source>
</evidence>
<organism evidence="2 3">
    <name type="scientific">Seriola dumerili</name>
    <name type="common">Greater amberjack</name>
    <name type="synonym">Caranx dumerili</name>
    <dbReference type="NCBI Taxonomy" id="41447"/>
    <lineage>
        <taxon>Eukaryota</taxon>
        <taxon>Metazoa</taxon>
        <taxon>Chordata</taxon>
        <taxon>Craniata</taxon>
        <taxon>Vertebrata</taxon>
        <taxon>Euteleostomi</taxon>
        <taxon>Actinopterygii</taxon>
        <taxon>Neopterygii</taxon>
        <taxon>Teleostei</taxon>
        <taxon>Neoteleostei</taxon>
        <taxon>Acanthomorphata</taxon>
        <taxon>Carangaria</taxon>
        <taxon>Carangiformes</taxon>
        <taxon>Carangidae</taxon>
        <taxon>Seriola</taxon>
    </lineage>
</organism>
<evidence type="ECO:0000313" key="2">
    <source>
        <dbReference type="Ensembl" id="ENSSDUP00000017226.1"/>
    </source>
</evidence>
<dbReference type="Ensembl" id="ENSSDUT00000017540.1">
    <property type="protein sequence ID" value="ENSSDUP00000017226.1"/>
    <property type="gene ID" value="ENSSDUG00000012586.1"/>
</dbReference>
<dbReference type="PANTHER" id="PTHR21615">
    <property type="entry name" value="CYCLIN N-TERMINAL DOMAIN-CONTAINING PROTEIN 1"/>
    <property type="match status" value="1"/>
</dbReference>
<dbReference type="SUPFAM" id="SSF47954">
    <property type="entry name" value="Cyclin-like"/>
    <property type="match status" value="1"/>
</dbReference>
<dbReference type="OMA" id="CFKETRI"/>
<dbReference type="GO" id="GO:0035861">
    <property type="term" value="C:site of double-strand break"/>
    <property type="evidence" value="ECO:0007669"/>
    <property type="project" value="TreeGrafter"/>
</dbReference>
<dbReference type="AlphaFoldDB" id="A0A3B4UEX7"/>
<sequence length="309" mass="34809">MASRLFCSPNHSFKFGEVSFDLLTDFLVNLNKRNKDNLNQLSKCSGTFKDKKLVEYVFLIAKELRLDPLVGYHAIELLQRFMVKHLTDLLTTPTPRGAAADQPGSYEDVIFDKIEGKFPLIVFSCVQLASKLSLHSHIIDNNTAVQFLHSVGHSVSKQTLLKSELMVLKGLEFRLNAPNPLTYVEILLEVLGHNEPSSPVDRLYDLCHHVLQFVSLQRTAIYDTLLKSTVRSVSPSREQRETFVTVTEDCMLLGVGVIAVAVFILRVKKWEQVVEELSHITAISRKSISDFALVTLTHIVRSNFPVTST</sequence>
<dbReference type="InterPro" id="IPR006671">
    <property type="entry name" value="Cyclin_N"/>
</dbReference>
<dbReference type="Gene3D" id="1.10.472.10">
    <property type="entry name" value="Cyclin-like"/>
    <property type="match status" value="1"/>
</dbReference>
<dbReference type="GeneID" id="111219588"/>
<reference evidence="2" key="1">
    <citation type="submission" date="2025-08" db="UniProtKB">
        <authorList>
            <consortium name="Ensembl"/>
        </authorList>
    </citation>
    <scope>IDENTIFICATION</scope>
</reference>
<dbReference type="Proteomes" id="UP000261420">
    <property type="component" value="Unplaced"/>
</dbReference>
<dbReference type="InterPro" id="IPR036915">
    <property type="entry name" value="Cyclin-like_sf"/>
</dbReference>
<dbReference type="Pfam" id="PF00134">
    <property type="entry name" value="Cyclin_N"/>
    <property type="match status" value="1"/>
</dbReference>
<feature type="domain" description="Cyclin N-terminal" evidence="1">
    <location>
        <begin position="51"/>
        <end position="176"/>
    </location>
</feature>
<accession>A0A3B4UEX7</accession>
<evidence type="ECO:0000259" key="1">
    <source>
        <dbReference type="Pfam" id="PF00134"/>
    </source>
</evidence>
<proteinExistence type="predicted"/>
<dbReference type="PANTHER" id="PTHR21615:SF2">
    <property type="entry name" value="CYCLIN N-TERMINAL DOMAIN-CONTAINING PROTEIN 1"/>
    <property type="match status" value="1"/>
</dbReference>
<name>A0A3B4UEX7_SERDU</name>
<dbReference type="STRING" id="41447.ENSSDUP00000017226"/>
<dbReference type="RefSeq" id="XP_022598026.1">
    <property type="nucleotide sequence ID" value="XM_022742305.1"/>
</dbReference>
<protein>
    <submittedName>
        <fullName evidence="2">Cyclin N-terminal domain containing 1</fullName>
    </submittedName>
</protein>
<dbReference type="GeneTree" id="ENSGT00440000033966"/>
<keyword evidence="3" id="KW-1185">Reference proteome</keyword>
<dbReference type="CDD" id="cd20541">
    <property type="entry name" value="CYCLIN_CNTD1"/>
    <property type="match status" value="1"/>
</dbReference>